<organism evidence="3 4">
    <name type="scientific">Streptomyces omiyaensis</name>
    <dbReference type="NCBI Taxonomy" id="68247"/>
    <lineage>
        <taxon>Bacteria</taxon>
        <taxon>Bacillati</taxon>
        <taxon>Actinomycetota</taxon>
        <taxon>Actinomycetes</taxon>
        <taxon>Kitasatosporales</taxon>
        <taxon>Streptomycetaceae</taxon>
        <taxon>Streptomyces</taxon>
    </lineage>
</organism>
<dbReference type="Proteomes" id="UP001604282">
    <property type="component" value="Unassembled WGS sequence"/>
</dbReference>
<proteinExistence type="predicted"/>
<evidence type="ECO:0000256" key="2">
    <source>
        <dbReference type="SAM" id="Phobius"/>
    </source>
</evidence>
<protein>
    <submittedName>
        <fullName evidence="3">DUF6232 family protein</fullName>
    </submittedName>
</protein>
<reference evidence="3 4" key="1">
    <citation type="submission" date="2024-10" db="EMBL/GenBank/DDBJ databases">
        <title>The Natural Products Discovery Center: Release of the First 8490 Sequenced Strains for Exploring Actinobacteria Biosynthetic Diversity.</title>
        <authorList>
            <person name="Kalkreuter E."/>
            <person name="Kautsar S.A."/>
            <person name="Yang D."/>
            <person name="Bader C.D."/>
            <person name="Teijaro C.N."/>
            <person name="Fluegel L."/>
            <person name="Davis C.M."/>
            <person name="Simpson J.R."/>
            <person name="Lauterbach L."/>
            <person name="Steele A.D."/>
            <person name="Gui C."/>
            <person name="Meng S."/>
            <person name="Li G."/>
            <person name="Viehrig K."/>
            <person name="Ye F."/>
            <person name="Su P."/>
            <person name="Kiefer A.F."/>
            <person name="Nichols A."/>
            <person name="Cepeda A.J."/>
            <person name="Yan W."/>
            <person name="Fan B."/>
            <person name="Jiang Y."/>
            <person name="Adhikari A."/>
            <person name="Zheng C.-J."/>
            <person name="Schuster L."/>
            <person name="Cowan T.M."/>
            <person name="Smanski M.J."/>
            <person name="Chevrette M.G."/>
            <person name="De Carvalho L.P.S."/>
            <person name="Shen B."/>
        </authorList>
    </citation>
    <scope>NUCLEOTIDE SEQUENCE [LARGE SCALE GENOMIC DNA]</scope>
    <source>
        <strain evidence="3 4">NPDC048229</strain>
    </source>
</reference>
<sequence>MTENGPPRPPVPPAPPPAPPPGAGPLELRVERRLLWIGGAFYPLENVVRVYTFVLRPRRAEAVKRFVKRLGLLMLASLLVVLLGELGAFGRPSYDAYGNESGGSGLQALVWVVLLGALAYSFVEMMTVVGSTSHLTLAIETNGASTALVGGSPELLHRLVHRIAHAVEHPDAELLERVGALAIGNPSNYYFGDTVNMYGGTGNRGISR</sequence>
<evidence type="ECO:0000256" key="1">
    <source>
        <dbReference type="SAM" id="MobiDB-lite"/>
    </source>
</evidence>
<evidence type="ECO:0000313" key="3">
    <source>
        <dbReference type="EMBL" id="MFG3194116.1"/>
    </source>
</evidence>
<accession>A0ABW7C6T0</accession>
<feature type="transmembrane region" description="Helical" evidence="2">
    <location>
        <begin position="104"/>
        <end position="123"/>
    </location>
</feature>
<feature type="transmembrane region" description="Helical" evidence="2">
    <location>
        <begin position="66"/>
        <end position="84"/>
    </location>
</feature>
<gene>
    <name evidence="3" type="ORF">ACGFYS_34955</name>
</gene>
<evidence type="ECO:0000313" key="4">
    <source>
        <dbReference type="Proteomes" id="UP001604282"/>
    </source>
</evidence>
<keyword evidence="2" id="KW-0812">Transmembrane</keyword>
<dbReference type="RefSeq" id="WP_229883438.1">
    <property type="nucleotide sequence ID" value="NZ_BMVV01000006.1"/>
</dbReference>
<dbReference type="InterPro" id="IPR045629">
    <property type="entry name" value="DUF6232"/>
</dbReference>
<comment type="caution">
    <text evidence="3">The sequence shown here is derived from an EMBL/GenBank/DDBJ whole genome shotgun (WGS) entry which is preliminary data.</text>
</comment>
<dbReference type="EMBL" id="JBICZW010000040">
    <property type="protein sequence ID" value="MFG3194116.1"/>
    <property type="molecule type" value="Genomic_DNA"/>
</dbReference>
<feature type="region of interest" description="Disordered" evidence="1">
    <location>
        <begin position="1"/>
        <end position="23"/>
    </location>
</feature>
<name>A0ABW7C6T0_9ACTN</name>
<keyword evidence="2" id="KW-0472">Membrane</keyword>
<dbReference type="Pfam" id="PF19744">
    <property type="entry name" value="DUF6232"/>
    <property type="match status" value="1"/>
</dbReference>
<keyword evidence="2" id="KW-1133">Transmembrane helix</keyword>
<keyword evidence="4" id="KW-1185">Reference proteome</keyword>